<accession>A0A0A0KTL5</accession>
<organism evidence="2 3">
    <name type="scientific">Cucumis sativus</name>
    <name type="common">Cucumber</name>
    <dbReference type="NCBI Taxonomy" id="3659"/>
    <lineage>
        <taxon>Eukaryota</taxon>
        <taxon>Viridiplantae</taxon>
        <taxon>Streptophyta</taxon>
        <taxon>Embryophyta</taxon>
        <taxon>Tracheophyta</taxon>
        <taxon>Spermatophyta</taxon>
        <taxon>Magnoliopsida</taxon>
        <taxon>eudicotyledons</taxon>
        <taxon>Gunneridae</taxon>
        <taxon>Pentapetalae</taxon>
        <taxon>rosids</taxon>
        <taxon>fabids</taxon>
        <taxon>Cucurbitales</taxon>
        <taxon>Cucurbitaceae</taxon>
        <taxon>Benincaseae</taxon>
        <taxon>Cucumis</taxon>
    </lineage>
</organism>
<evidence type="ECO:0000256" key="1">
    <source>
        <dbReference type="SAM" id="MobiDB-lite"/>
    </source>
</evidence>
<reference evidence="2 3" key="3">
    <citation type="journal article" date="2010" name="BMC Genomics">
        <title>Transcriptome sequencing and comparative analysis of cucumber flowers with different sex types.</title>
        <authorList>
            <person name="Guo S."/>
            <person name="Zheng Y."/>
            <person name="Joung J.G."/>
            <person name="Liu S."/>
            <person name="Zhang Z."/>
            <person name="Crasta O.R."/>
            <person name="Sobral B.W."/>
            <person name="Xu Y."/>
            <person name="Huang S."/>
            <person name="Fei Z."/>
        </authorList>
    </citation>
    <scope>NUCLEOTIDE SEQUENCE [LARGE SCALE GENOMIC DNA]</scope>
    <source>
        <strain evidence="3">cv. 9930</strain>
    </source>
</reference>
<proteinExistence type="predicted"/>
<sequence length="58" mass="6379">MGTWTKLGICGSLGWKKEEKEGILSENPAEKKEKNEEGEGKWRKAKGMEMAPATAEVA</sequence>
<evidence type="ECO:0000313" key="3">
    <source>
        <dbReference type="Proteomes" id="UP000029981"/>
    </source>
</evidence>
<protein>
    <submittedName>
        <fullName evidence="2">Uncharacterized protein</fullName>
    </submittedName>
</protein>
<name>A0A0A0KTL5_CUCSA</name>
<reference evidence="2 3" key="1">
    <citation type="journal article" date="2009" name="Nat. Genet.">
        <title>The genome of the cucumber, Cucumis sativus L.</title>
        <authorList>
            <person name="Huang S."/>
            <person name="Li R."/>
            <person name="Zhang Z."/>
            <person name="Li L."/>
            <person name="Gu X."/>
            <person name="Fan W."/>
            <person name="Lucas W.J."/>
            <person name="Wang X."/>
            <person name="Xie B."/>
            <person name="Ni P."/>
            <person name="Ren Y."/>
            <person name="Zhu H."/>
            <person name="Li J."/>
            <person name="Lin K."/>
            <person name="Jin W."/>
            <person name="Fei Z."/>
            <person name="Li G."/>
            <person name="Staub J."/>
            <person name="Kilian A."/>
            <person name="van der Vossen E.A."/>
            <person name="Wu Y."/>
            <person name="Guo J."/>
            <person name="He J."/>
            <person name="Jia Z."/>
            <person name="Ren Y."/>
            <person name="Tian G."/>
            <person name="Lu Y."/>
            <person name="Ruan J."/>
            <person name="Qian W."/>
            <person name="Wang M."/>
            <person name="Huang Q."/>
            <person name="Li B."/>
            <person name="Xuan Z."/>
            <person name="Cao J."/>
            <person name="Asan"/>
            <person name="Wu Z."/>
            <person name="Zhang J."/>
            <person name="Cai Q."/>
            <person name="Bai Y."/>
            <person name="Zhao B."/>
            <person name="Han Y."/>
            <person name="Li Y."/>
            <person name="Li X."/>
            <person name="Wang S."/>
            <person name="Shi Q."/>
            <person name="Liu S."/>
            <person name="Cho W.K."/>
            <person name="Kim J.Y."/>
            <person name="Xu Y."/>
            <person name="Heller-Uszynska K."/>
            <person name="Miao H."/>
            <person name="Cheng Z."/>
            <person name="Zhang S."/>
            <person name="Wu J."/>
            <person name="Yang Y."/>
            <person name="Kang H."/>
            <person name="Li M."/>
            <person name="Liang H."/>
            <person name="Ren X."/>
            <person name="Shi Z."/>
            <person name="Wen M."/>
            <person name="Jian M."/>
            <person name="Yang H."/>
            <person name="Zhang G."/>
            <person name="Yang Z."/>
            <person name="Chen R."/>
            <person name="Liu S."/>
            <person name="Li J."/>
            <person name="Ma L."/>
            <person name="Liu H."/>
            <person name="Zhou Y."/>
            <person name="Zhao J."/>
            <person name="Fang X."/>
            <person name="Li G."/>
            <person name="Fang L."/>
            <person name="Li Y."/>
            <person name="Liu D."/>
            <person name="Zheng H."/>
            <person name="Zhang Y."/>
            <person name="Qin N."/>
            <person name="Li Z."/>
            <person name="Yang G."/>
            <person name="Yang S."/>
            <person name="Bolund L."/>
            <person name="Kristiansen K."/>
            <person name="Zheng H."/>
            <person name="Li S."/>
            <person name="Zhang X."/>
            <person name="Yang H."/>
            <person name="Wang J."/>
            <person name="Sun R."/>
            <person name="Zhang B."/>
            <person name="Jiang S."/>
            <person name="Wang J."/>
            <person name="Du Y."/>
            <person name="Li S."/>
        </authorList>
    </citation>
    <scope>NUCLEOTIDE SEQUENCE [LARGE SCALE GENOMIC DNA]</scope>
    <source>
        <strain evidence="3">cv. 9930</strain>
    </source>
</reference>
<dbReference type="Proteomes" id="UP000029981">
    <property type="component" value="Chromosome 5"/>
</dbReference>
<dbReference type="AlphaFoldDB" id="A0A0A0KTL5"/>
<reference evidence="2 3" key="2">
    <citation type="journal article" date="2009" name="PLoS ONE">
        <title>An integrated genetic and cytogenetic map of the cucumber genome.</title>
        <authorList>
            <person name="Ren Y."/>
            <person name="Zhang Z."/>
            <person name="Liu J."/>
            <person name="Staub J.E."/>
            <person name="Han Y."/>
            <person name="Cheng Z."/>
            <person name="Li X."/>
            <person name="Lu J."/>
            <person name="Miao H."/>
            <person name="Kang H."/>
            <person name="Xie B."/>
            <person name="Gu X."/>
            <person name="Wang X."/>
            <person name="Du Y."/>
            <person name="Jin W."/>
            <person name="Huang S."/>
        </authorList>
    </citation>
    <scope>NUCLEOTIDE SEQUENCE [LARGE SCALE GENOMIC DNA]</scope>
    <source>
        <strain evidence="3">cv. 9930</strain>
    </source>
</reference>
<reference evidence="2 3" key="4">
    <citation type="journal article" date="2011" name="BMC Genomics">
        <title>RNA-Seq improves annotation of protein-coding genes in the cucumber genome.</title>
        <authorList>
            <person name="Li Z."/>
            <person name="Zhang Z."/>
            <person name="Yan P."/>
            <person name="Huang S."/>
            <person name="Fei Z."/>
            <person name="Lin K."/>
        </authorList>
    </citation>
    <scope>NUCLEOTIDE SEQUENCE [LARGE SCALE GENOMIC DNA]</scope>
    <source>
        <strain evidence="3">cv. 9930</strain>
    </source>
</reference>
<feature type="compositionally biased region" description="Basic and acidic residues" evidence="1">
    <location>
        <begin position="17"/>
        <end position="42"/>
    </location>
</feature>
<gene>
    <name evidence="2" type="ORF">Csa_5G409680</name>
</gene>
<evidence type="ECO:0000313" key="2">
    <source>
        <dbReference type="EMBL" id="KGN51026.1"/>
    </source>
</evidence>
<keyword evidence="3" id="KW-1185">Reference proteome</keyword>
<dbReference type="EMBL" id="CM002926">
    <property type="protein sequence ID" value="KGN51026.1"/>
    <property type="molecule type" value="Genomic_DNA"/>
</dbReference>
<dbReference type="Gramene" id="KGN51026">
    <property type="protein sequence ID" value="KGN51026"/>
    <property type="gene ID" value="Csa_5G409680"/>
</dbReference>
<feature type="region of interest" description="Disordered" evidence="1">
    <location>
        <begin position="17"/>
        <end position="58"/>
    </location>
</feature>